<dbReference type="EMBL" id="AJWY01007224">
    <property type="protein sequence ID" value="EKC64641.1"/>
    <property type="molecule type" value="Genomic_DNA"/>
</dbReference>
<feature type="non-terminal residue" evidence="1">
    <location>
        <position position="45"/>
    </location>
</feature>
<evidence type="ECO:0000313" key="1">
    <source>
        <dbReference type="EMBL" id="EKC64641.1"/>
    </source>
</evidence>
<reference evidence="1" key="1">
    <citation type="journal article" date="2013" name="Environ. Microbiol.">
        <title>Microbiota from the distal guts of lean and obese adolescents exhibit partial functional redundancy besides clear differences in community structure.</title>
        <authorList>
            <person name="Ferrer M."/>
            <person name="Ruiz A."/>
            <person name="Lanza F."/>
            <person name="Haange S.B."/>
            <person name="Oberbach A."/>
            <person name="Till H."/>
            <person name="Bargiela R."/>
            <person name="Campoy C."/>
            <person name="Segura M.T."/>
            <person name="Richter M."/>
            <person name="von Bergen M."/>
            <person name="Seifert J."/>
            <person name="Suarez A."/>
        </authorList>
    </citation>
    <scope>NUCLEOTIDE SEQUENCE</scope>
</reference>
<gene>
    <name evidence="1" type="ORF">LEA_10735</name>
</gene>
<protein>
    <submittedName>
        <fullName evidence="1">Uncharacterized protein</fullName>
    </submittedName>
</protein>
<dbReference type="AlphaFoldDB" id="K1TZF1"/>
<comment type="caution">
    <text evidence="1">The sequence shown here is derived from an EMBL/GenBank/DDBJ whole genome shotgun (WGS) entry which is preliminary data.</text>
</comment>
<proteinExistence type="predicted"/>
<name>K1TZF1_9ZZZZ</name>
<accession>K1TZF1</accession>
<sequence length="45" mass="5402">MAKKNGRKVALEGKRCTREEFESFLRKKIVNKIEDKEIQEYLSEE</sequence>
<organism evidence="1">
    <name type="scientific">human gut metagenome</name>
    <dbReference type="NCBI Taxonomy" id="408170"/>
    <lineage>
        <taxon>unclassified sequences</taxon>
        <taxon>metagenomes</taxon>
        <taxon>organismal metagenomes</taxon>
    </lineage>
</organism>